<dbReference type="Pfam" id="PF00378">
    <property type="entry name" value="ECH_1"/>
    <property type="match status" value="1"/>
</dbReference>
<dbReference type="InterPro" id="IPR029045">
    <property type="entry name" value="ClpP/crotonase-like_dom_sf"/>
</dbReference>
<dbReference type="Gene3D" id="3.90.226.10">
    <property type="entry name" value="2-enoyl-CoA Hydratase, Chain A, domain 1"/>
    <property type="match status" value="1"/>
</dbReference>
<dbReference type="PROSITE" id="PS00166">
    <property type="entry name" value="ENOYL_COA_HYDRATASE"/>
    <property type="match status" value="1"/>
</dbReference>
<proteinExistence type="inferred from homology"/>
<dbReference type="Gene3D" id="1.10.12.10">
    <property type="entry name" value="Lyase 2-enoyl-coa Hydratase, Chain A, domain 2"/>
    <property type="match status" value="1"/>
</dbReference>
<dbReference type="AlphaFoldDB" id="A0A9W6NUC0"/>
<dbReference type="SUPFAM" id="SSF52096">
    <property type="entry name" value="ClpP/crotonase"/>
    <property type="match status" value="1"/>
</dbReference>
<dbReference type="EMBL" id="BSFQ01000002">
    <property type="protein sequence ID" value="GLL09463.1"/>
    <property type="molecule type" value="Genomic_DNA"/>
</dbReference>
<dbReference type="GO" id="GO:0006635">
    <property type="term" value="P:fatty acid beta-oxidation"/>
    <property type="evidence" value="ECO:0007669"/>
    <property type="project" value="TreeGrafter"/>
</dbReference>
<dbReference type="Proteomes" id="UP001143463">
    <property type="component" value="Unassembled WGS sequence"/>
</dbReference>
<name>A0A9W6NUC0_9PSEU</name>
<keyword evidence="5" id="KW-1185">Reference proteome</keyword>
<dbReference type="InterPro" id="IPR001753">
    <property type="entry name" value="Enoyl-CoA_hydra/iso"/>
</dbReference>
<comment type="similarity">
    <text evidence="1 3">Belongs to the enoyl-CoA hydratase/isomerase family.</text>
</comment>
<evidence type="ECO:0000313" key="4">
    <source>
        <dbReference type="EMBL" id="GLL09463.1"/>
    </source>
</evidence>
<evidence type="ECO:0000256" key="1">
    <source>
        <dbReference type="ARBA" id="ARBA00005254"/>
    </source>
</evidence>
<reference evidence="4" key="1">
    <citation type="journal article" date="2014" name="Int. J. Syst. Evol. Microbiol.">
        <title>Complete genome sequence of Corynebacterium casei LMG S-19264T (=DSM 44701T), isolated from a smear-ripened cheese.</title>
        <authorList>
            <consortium name="US DOE Joint Genome Institute (JGI-PGF)"/>
            <person name="Walter F."/>
            <person name="Albersmeier A."/>
            <person name="Kalinowski J."/>
            <person name="Ruckert C."/>
        </authorList>
    </citation>
    <scope>NUCLEOTIDE SEQUENCE</scope>
    <source>
        <strain evidence="4">VKM Ac-1069</strain>
    </source>
</reference>
<dbReference type="PANTHER" id="PTHR11941">
    <property type="entry name" value="ENOYL-COA HYDRATASE-RELATED"/>
    <property type="match status" value="1"/>
</dbReference>
<gene>
    <name evidence="4" type="ORF">GCM10017577_06030</name>
</gene>
<dbReference type="CDD" id="cd06558">
    <property type="entry name" value="crotonase-like"/>
    <property type="match status" value="1"/>
</dbReference>
<keyword evidence="2" id="KW-0456">Lyase</keyword>
<dbReference type="PANTHER" id="PTHR11941:SF130">
    <property type="entry name" value="ENOYL-COA HYDRATASE ECHA12-RELATED"/>
    <property type="match status" value="1"/>
</dbReference>
<reference evidence="4" key="2">
    <citation type="submission" date="2023-01" db="EMBL/GenBank/DDBJ databases">
        <authorList>
            <person name="Sun Q."/>
            <person name="Evtushenko L."/>
        </authorList>
    </citation>
    <scope>NUCLEOTIDE SEQUENCE</scope>
    <source>
        <strain evidence="4">VKM Ac-1069</strain>
    </source>
</reference>
<evidence type="ECO:0000256" key="2">
    <source>
        <dbReference type="ARBA" id="ARBA00023239"/>
    </source>
</evidence>
<dbReference type="InterPro" id="IPR014748">
    <property type="entry name" value="Enoyl-CoA_hydra_C"/>
</dbReference>
<accession>A0A9W6NUC0</accession>
<dbReference type="RefSeq" id="WP_051736625.1">
    <property type="nucleotide sequence ID" value="NZ_BAAAUZ010000013.1"/>
</dbReference>
<dbReference type="InterPro" id="IPR018376">
    <property type="entry name" value="Enoyl-CoA_hyd/isom_CS"/>
</dbReference>
<evidence type="ECO:0000313" key="5">
    <source>
        <dbReference type="Proteomes" id="UP001143463"/>
    </source>
</evidence>
<protein>
    <submittedName>
        <fullName evidence="4">Enoyl-CoA hydratase</fullName>
    </submittedName>
</protein>
<sequence>MTTLENRPTTLIELETLLVELRGDGVAVLTVNRPERANSQTARMFHEHHEAALALRDSGARALILRGAGEKTFCSGFDLAEIGAIREMGVREFLFFQEAAAGGLAALRDLPFPVIAAIHGPAVGGGLALALTADIRLAAPTAKLSCAFVRVGLSCGELGTSYLLTRLLGYGRAAELGFTGRIVEAPEAERIGLVNRVVPSEDLFAEADALAGAIAANSPGGVKLSKRALLRNQEVTSYAAALELENRGQALLTRADDMPEALSAFLERRPATFTGR</sequence>
<evidence type="ECO:0000256" key="3">
    <source>
        <dbReference type="RuleBase" id="RU003707"/>
    </source>
</evidence>
<dbReference type="GO" id="GO:0016829">
    <property type="term" value="F:lyase activity"/>
    <property type="evidence" value="ECO:0007669"/>
    <property type="project" value="UniProtKB-KW"/>
</dbReference>
<organism evidence="4 5">
    <name type="scientific">Pseudonocardia halophobica</name>
    <dbReference type="NCBI Taxonomy" id="29401"/>
    <lineage>
        <taxon>Bacteria</taxon>
        <taxon>Bacillati</taxon>
        <taxon>Actinomycetota</taxon>
        <taxon>Actinomycetes</taxon>
        <taxon>Pseudonocardiales</taxon>
        <taxon>Pseudonocardiaceae</taxon>
        <taxon>Pseudonocardia</taxon>
    </lineage>
</organism>
<comment type="caution">
    <text evidence="4">The sequence shown here is derived from an EMBL/GenBank/DDBJ whole genome shotgun (WGS) entry which is preliminary data.</text>
</comment>